<accession>A0A166Y6G1</accession>
<evidence type="ECO:0000313" key="2">
    <source>
        <dbReference type="Proteomes" id="UP000076643"/>
    </source>
</evidence>
<evidence type="ECO:0000313" key="1">
    <source>
        <dbReference type="EMBL" id="KZN41493.1"/>
    </source>
</evidence>
<comment type="caution">
    <text evidence="1">The sequence shown here is derived from an EMBL/GenBank/DDBJ whole genome shotgun (WGS) entry which is preliminary data.</text>
</comment>
<organism evidence="1 2">
    <name type="scientific">Pseudoalteromonas luteoviolacea DSM 6061</name>
    <dbReference type="NCBI Taxonomy" id="1365250"/>
    <lineage>
        <taxon>Bacteria</taxon>
        <taxon>Pseudomonadati</taxon>
        <taxon>Pseudomonadota</taxon>
        <taxon>Gammaproteobacteria</taxon>
        <taxon>Alteromonadales</taxon>
        <taxon>Pseudoalteromonadaceae</taxon>
        <taxon>Pseudoalteromonas</taxon>
    </lineage>
</organism>
<dbReference type="Proteomes" id="UP000076643">
    <property type="component" value="Unassembled WGS sequence"/>
</dbReference>
<keyword evidence="2" id="KW-1185">Reference proteome</keyword>
<reference evidence="1 2" key="1">
    <citation type="submission" date="2013-07" db="EMBL/GenBank/DDBJ databases">
        <title>Comparative Genomic and Metabolomic Analysis of Twelve Strains of Pseudoalteromonas luteoviolacea.</title>
        <authorList>
            <person name="Vynne N.G."/>
            <person name="Mansson M."/>
            <person name="Gram L."/>
        </authorList>
    </citation>
    <scope>NUCLEOTIDE SEQUENCE [LARGE SCALE GENOMIC DNA]</scope>
    <source>
        <strain evidence="1 2">DSM 6061</strain>
    </source>
</reference>
<dbReference type="AlphaFoldDB" id="A0A166Y6G1"/>
<protein>
    <submittedName>
        <fullName evidence="1">Uncharacterized protein</fullName>
    </submittedName>
</protein>
<dbReference type="EMBL" id="AUYB01000087">
    <property type="protein sequence ID" value="KZN41493.1"/>
    <property type="molecule type" value="Genomic_DNA"/>
</dbReference>
<sequence length="107" mass="12364">MGGFKNIEFDGFQLSFFVDANFEFKVIAKVLSELFFTFESPFFFFSKRAVNNEKVFQFLSDSVASSSLITSLLTGYVAYKEVEDDILWIRKSESESFECITKQLEQS</sequence>
<proteinExistence type="predicted"/>
<name>A0A166Y6G1_9GAMM</name>
<dbReference type="PATRIC" id="fig|1365250.3.peg.1219"/>
<gene>
    <name evidence="1" type="ORF">N475_10720</name>
</gene>